<dbReference type="Proteomes" id="UP000313359">
    <property type="component" value="Unassembled WGS sequence"/>
</dbReference>
<keyword evidence="3" id="KW-1185">Reference proteome</keyword>
<evidence type="ECO:0000313" key="2">
    <source>
        <dbReference type="EMBL" id="RPD60206.1"/>
    </source>
</evidence>
<evidence type="ECO:0000313" key="3">
    <source>
        <dbReference type="Proteomes" id="UP000313359"/>
    </source>
</evidence>
<feature type="transmembrane region" description="Helical" evidence="1">
    <location>
        <begin position="29"/>
        <end position="49"/>
    </location>
</feature>
<sequence>MTTPYISAFVHSSLVCTLVLLFRPWLIPAIVTLLHCTSLLSLWVGRFVHSLSLRFTLSSLAHITLTLLILIILQKYSVHSYRGLVVG</sequence>
<evidence type="ECO:0000256" key="1">
    <source>
        <dbReference type="SAM" id="Phobius"/>
    </source>
</evidence>
<protein>
    <submittedName>
        <fullName evidence="2">Uncharacterized protein</fullName>
    </submittedName>
</protein>
<name>A0A5C2SFS7_9APHY</name>
<dbReference type="AlphaFoldDB" id="A0A5C2SFS7"/>
<feature type="transmembrane region" description="Helical" evidence="1">
    <location>
        <begin position="55"/>
        <end position="73"/>
    </location>
</feature>
<organism evidence="2 3">
    <name type="scientific">Lentinus tigrinus ALCF2SS1-6</name>
    <dbReference type="NCBI Taxonomy" id="1328759"/>
    <lineage>
        <taxon>Eukaryota</taxon>
        <taxon>Fungi</taxon>
        <taxon>Dikarya</taxon>
        <taxon>Basidiomycota</taxon>
        <taxon>Agaricomycotina</taxon>
        <taxon>Agaricomycetes</taxon>
        <taxon>Polyporales</taxon>
        <taxon>Polyporaceae</taxon>
        <taxon>Lentinus</taxon>
    </lineage>
</organism>
<gene>
    <name evidence="2" type="ORF">L227DRAFT_109869</name>
</gene>
<accession>A0A5C2SFS7</accession>
<keyword evidence="1" id="KW-1133">Transmembrane helix</keyword>
<keyword evidence="1" id="KW-0812">Transmembrane</keyword>
<proteinExistence type="predicted"/>
<dbReference type="EMBL" id="ML122267">
    <property type="protein sequence ID" value="RPD60206.1"/>
    <property type="molecule type" value="Genomic_DNA"/>
</dbReference>
<keyword evidence="1" id="KW-0472">Membrane</keyword>
<reference evidence="2" key="1">
    <citation type="journal article" date="2018" name="Genome Biol. Evol.">
        <title>Genomics and development of Lentinus tigrinus, a white-rot wood-decaying mushroom with dimorphic fruiting bodies.</title>
        <authorList>
            <person name="Wu B."/>
            <person name="Xu Z."/>
            <person name="Knudson A."/>
            <person name="Carlson A."/>
            <person name="Chen N."/>
            <person name="Kovaka S."/>
            <person name="LaButti K."/>
            <person name="Lipzen A."/>
            <person name="Pennachio C."/>
            <person name="Riley R."/>
            <person name="Schakwitz W."/>
            <person name="Umezawa K."/>
            <person name="Ohm R.A."/>
            <person name="Grigoriev I.V."/>
            <person name="Nagy L.G."/>
            <person name="Gibbons J."/>
            <person name="Hibbett D."/>
        </authorList>
    </citation>
    <scope>NUCLEOTIDE SEQUENCE [LARGE SCALE GENOMIC DNA]</scope>
    <source>
        <strain evidence="2">ALCF2SS1-6</strain>
    </source>
</reference>